<comment type="caution">
    <text evidence="3">The sequence shown here is derived from an EMBL/GenBank/DDBJ whole genome shotgun (WGS) entry which is preliminary data.</text>
</comment>
<accession>A0AAV1TIF4</accession>
<feature type="region of interest" description="Disordered" evidence="1">
    <location>
        <begin position="31"/>
        <end position="56"/>
    </location>
</feature>
<evidence type="ECO:0000313" key="4">
    <source>
        <dbReference type="Proteomes" id="UP001162060"/>
    </source>
</evidence>
<evidence type="ECO:0000256" key="1">
    <source>
        <dbReference type="SAM" id="MobiDB-lite"/>
    </source>
</evidence>
<evidence type="ECO:0000256" key="2">
    <source>
        <dbReference type="SAM" id="SignalP"/>
    </source>
</evidence>
<reference evidence="3" key="1">
    <citation type="submission" date="2024-01" db="EMBL/GenBank/DDBJ databases">
        <authorList>
            <person name="Webb A."/>
        </authorList>
    </citation>
    <scope>NUCLEOTIDE SEQUENCE</scope>
    <source>
        <strain evidence="3">Pm1</strain>
    </source>
</reference>
<protein>
    <submittedName>
        <fullName evidence="3">Uncharacterized protein</fullName>
    </submittedName>
</protein>
<name>A0AAV1TIF4_9STRA</name>
<sequence length="56" mass="5729">MKFTALIVAAVIATMSVAAAETPALRALAEDTAANTGADEMDMQPDAGAMDDDDDQ</sequence>
<organism evidence="3 4">
    <name type="scientific">Peronospora matthiolae</name>
    <dbReference type="NCBI Taxonomy" id="2874970"/>
    <lineage>
        <taxon>Eukaryota</taxon>
        <taxon>Sar</taxon>
        <taxon>Stramenopiles</taxon>
        <taxon>Oomycota</taxon>
        <taxon>Peronosporomycetes</taxon>
        <taxon>Peronosporales</taxon>
        <taxon>Peronosporaceae</taxon>
        <taxon>Peronospora</taxon>
    </lineage>
</organism>
<gene>
    <name evidence="3" type="ORF">PM001_LOCUS6073</name>
</gene>
<feature type="chain" id="PRO_5043337357" evidence="2">
    <location>
        <begin position="21"/>
        <end position="56"/>
    </location>
</feature>
<dbReference type="EMBL" id="CAKLBY020000049">
    <property type="protein sequence ID" value="CAK7919667.1"/>
    <property type="molecule type" value="Genomic_DNA"/>
</dbReference>
<evidence type="ECO:0000313" key="3">
    <source>
        <dbReference type="EMBL" id="CAK7919667.1"/>
    </source>
</evidence>
<keyword evidence="2" id="KW-0732">Signal</keyword>
<dbReference type="Proteomes" id="UP001162060">
    <property type="component" value="Unassembled WGS sequence"/>
</dbReference>
<feature type="signal peptide" evidence="2">
    <location>
        <begin position="1"/>
        <end position="20"/>
    </location>
</feature>
<dbReference type="AlphaFoldDB" id="A0AAV1TIF4"/>
<feature type="compositionally biased region" description="Acidic residues" evidence="1">
    <location>
        <begin position="39"/>
        <end position="56"/>
    </location>
</feature>
<proteinExistence type="predicted"/>